<reference evidence="1" key="1">
    <citation type="journal article" date="2020" name="New Phytol.">
        <title>Comparative genomics reveals dynamic genome evolution in host specialist ectomycorrhizal fungi.</title>
        <authorList>
            <person name="Lofgren L.A."/>
            <person name="Nguyen N.H."/>
            <person name="Vilgalys R."/>
            <person name="Ruytinx J."/>
            <person name="Liao H.L."/>
            <person name="Branco S."/>
            <person name="Kuo A."/>
            <person name="LaButti K."/>
            <person name="Lipzen A."/>
            <person name="Andreopoulos W."/>
            <person name="Pangilinan J."/>
            <person name="Riley R."/>
            <person name="Hundley H."/>
            <person name="Na H."/>
            <person name="Barry K."/>
            <person name="Grigoriev I.V."/>
            <person name="Stajich J.E."/>
            <person name="Kennedy P.G."/>
        </authorList>
    </citation>
    <scope>NUCLEOTIDE SEQUENCE</scope>
    <source>
        <strain evidence="1">DOB743</strain>
    </source>
</reference>
<comment type="caution">
    <text evidence="1">The sequence shown here is derived from an EMBL/GenBank/DDBJ whole genome shotgun (WGS) entry which is preliminary data.</text>
</comment>
<dbReference type="AlphaFoldDB" id="A0A9P6ZZ17"/>
<evidence type="ECO:0000313" key="1">
    <source>
        <dbReference type="EMBL" id="KAG1779211.1"/>
    </source>
</evidence>
<dbReference type="InterPro" id="IPR041078">
    <property type="entry name" value="Plavaka"/>
</dbReference>
<accession>A0A9P6ZZ17</accession>
<sequence length="842" mass="95738">MPQGAYFTYHPVLDGTLCDAEGNDLPPDHPPHPEHDTWHPFPSRGHFELADFIFRRNQMPAKKIDDLMQVLAHFDETHSHPPFNSDAHLYDSIDSISSHDVQWQSLSLRHPDFEILQNDPDAAPWKRVEYDVWYRDLRELLQNQLSNPEFAGGIDYAPRQVFGEQGQRVWTDLMTGNWAWGQCNTLADDPDCHGAMFVPVILGSDKTTVSVATGQNDYYPLYISAGNLHNNIRRAHQNPKSHDGSKEFRNFRRHLFHASLRAILESFLYGLGPYIADYPEQLLLSCVVQNWCPRGIADPKNLDGTQCGRRSHLHTRTLKQGFLALDMWFGWGIIDDILPFTAYFPCADIHELLAPDILHQIIKGTFKDHLVQWVDEYLVITYGEAQAELIWADIDHRIAVVPSFPGLRRFPQGRRFKQWTGDDSKALMKVFLPAIAGHVPDKMVQAISAFLDFCYIVRRSSLDEGDLNALDAALLCFHDKRSIFVDTGVRPNGISLPRQHSLCHYRYLIQQFGAPNGLCSSLTESKHRKAVKEPWRRSSGYLALGQMLVTNQCLDKLAQFWAEKFAAGLLSQPLLPTNTIAVDSDSIGDLDDENCRDDVDLADAFVDEEDKPEVIVQLAKTPVLHHPTQLQAIGQLIGVQNLRDLVCQFLHDQRNPNHPMPGHEMDVSLCPDFNGKVHIFHSAVASFYAPSDICGVNGMLRHIIHSTPTWHNGPARHDCVFVEHDPTLRGFQGLYVAQVILFFSFYFRGVDYPCALVRWFETIGNQPCPNTGMWMVEPEFDANGQRLISVIHLDTILHPAHLIPVYGNDYIDHDMKHSDSLLAFVAFYVNKFSDYHAFEIAF</sequence>
<dbReference type="Proteomes" id="UP000714275">
    <property type="component" value="Unassembled WGS sequence"/>
</dbReference>
<gene>
    <name evidence="1" type="ORF">EV702DRAFT_1178696</name>
</gene>
<organism evidence="1 2">
    <name type="scientific">Suillus placidus</name>
    <dbReference type="NCBI Taxonomy" id="48579"/>
    <lineage>
        <taxon>Eukaryota</taxon>
        <taxon>Fungi</taxon>
        <taxon>Dikarya</taxon>
        <taxon>Basidiomycota</taxon>
        <taxon>Agaricomycotina</taxon>
        <taxon>Agaricomycetes</taxon>
        <taxon>Agaricomycetidae</taxon>
        <taxon>Boletales</taxon>
        <taxon>Suillineae</taxon>
        <taxon>Suillaceae</taxon>
        <taxon>Suillus</taxon>
    </lineage>
</organism>
<dbReference type="OrthoDB" id="2612227at2759"/>
<evidence type="ECO:0000313" key="2">
    <source>
        <dbReference type="Proteomes" id="UP000714275"/>
    </source>
</evidence>
<keyword evidence="2" id="KW-1185">Reference proteome</keyword>
<proteinExistence type="predicted"/>
<protein>
    <submittedName>
        <fullName evidence="1">Uncharacterized protein</fullName>
    </submittedName>
</protein>
<name>A0A9P6ZZ17_9AGAM</name>
<dbReference type="Pfam" id="PF18759">
    <property type="entry name" value="Plavaka"/>
    <property type="match status" value="2"/>
</dbReference>
<dbReference type="EMBL" id="JABBWD010000013">
    <property type="protein sequence ID" value="KAG1779211.1"/>
    <property type="molecule type" value="Genomic_DNA"/>
</dbReference>